<dbReference type="CDD" id="cd16936">
    <property type="entry name" value="HATPase_RsbW-like"/>
    <property type="match status" value="1"/>
</dbReference>
<evidence type="ECO:0000313" key="4">
    <source>
        <dbReference type="EMBL" id="MFC3155117.1"/>
    </source>
</evidence>
<dbReference type="InterPro" id="IPR001789">
    <property type="entry name" value="Sig_transdc_resp-reg_receiver"/>
</dbReference>
<keyword evidence="1" id="KW-0378">Hydrolase</keyword>
<dbReference type="SUPFAM" id="SSF81606">
    <property type="entry name" value="PP2C-like"/>
    <property type="match status" value="1"/>
</dbReference>
<reference evidence="5" key="1">
    <citation type="journal article" date="2019" name="Int. J. Syst. Evol. Microbiol.">
        <title>The Global Catalogue of Microorganisms (GCM) 10K type strain sequencing project: providing services to taxonomists for standard genome sequencing and annotation.</title>
        <authorList>
            <consortium name="The Broad Institute Genomics Platform"/>
            <consortium name="The Broad Institute Genome Sequencing Center for Infectious Disease"/>
            <person name="Wu L."/>
            <person name="Ma J."/>
        </authorList>
    </citation>
    <scope>NUCLEOTIDE SEQUENCE [LARGE SCALE GENOMIC DNA]</scope>
    <source>
        <strain evidence="5">KCTC 52141</strain>
    </source>
</reference>
<dbReference type="EMBL" id="JBHRTL010000006">
    <property type="protein sequence ID" value="MFC3155117.1"/>
    <property type="molecule type" value="Genomic_DNA"/>
</dbReference>
<protein>
    <submittedName>
        <fullName evidence="4">SpoIIE family protein phosphatase</fullName>
    </submittedName>
</protein>
<sequence length="569" mass="62757">MHPSKDERLITVLVADDTATDRVILEAILRKQGHRVLSAQDGEQAVECFRTERPDIVLLDALMPKLDGFDAARQIKSIAGEELVPILFLTSLTDTDSLVQCLEAGGDDFLSKPYNPVILQAKIRSFFRMRTMQRTMLEQRDQIAQHNEHFLQEQTVAKQVFDNITSGGHVDAEHLRYYLSPLAVFNGDVMVASTTPAGNLMVLLGDFTGHGLPAAIGAMPLATTFYGMVDKGFAMSDILAEINGKLKSILPVGLFCCAAMVEMNFRKNTVRIWNGGLPAAYVYRKDGRVEQIKSTHLPLGVLNNKKFKADPALITMAHGERLYLWSDGIHEARDADGEMFGEERLLAAFAKNQKPPALFDELLQNVKTFVGHGQKSDDLSLIELLMAPLSSAYVTPGAEQATSQSQLAEWSLVFEVKPSSFAIFDPLPLLLSVLLEVPGLRNHSGTLYTIISELYTNALEHGVLGLDSSIKDDPEGFERYYQLRRERTQAIKEGYVKITLAHKTHTEGGSLAITVADSGRGFVPNERTEQTGNEYSGRGLKLVESLCDALEVRGAGNVVAATYCWHTDD</sequence>
<dbReference type="Gene3D" id="3.30.565.10">
    <property type="entry name" value="Histidine kinase-like ATPase, C-terminal domain"/>
    <property type="match status" value="1"/>
</dbReference>
<evidence type="ECO:0000259" key="3">
    <source>
        <dbReference type="PROSITE" id="PS50110"/>
    </source>
</evidence>
<dbReference type="Pfam" id="PF07228">
    <property type="entry name" value="SpoIIE"/>
    <property type="match status" value="1"/>
</dbReference>
<dbReference type="InterPro" id="IPR052016">
    <property type="entry name" value="Bact_Sigma-Reg"/>
</dbReference>
<dbReference type="RefSeq" id="WP_382415673.1">
    <property type="nucleotide sequence ID" value="NZ_AP031500.1"/>
</dbReference>
<gene>
    <name evidence="4" type="ORF">ACFOEB_07880</name>
</gene>
<dbReference type="SUPFAM" id="SSF55874">
    <property type="entry name" value="ATPase domain of HSP90 chaperone/DNA topoisomerase II/histidine kinase"/>
    <property type="match status" value="1"/>
</dbReference>
<dbReference type="SUPFAM" id="SSF52172">
    <property type="entry name" value="CheY-like"/>
    <property type="match status" value="1"/>
</dbReference>
<dbReference type="Pfam" id="PF00072">
    <property type="entry name" value="Response_reg"/>
    <property type="match status" value="1"/>
</dbReference>
<dbReference type="PANTHER" id="PTHR43156:SF2">
    <property type="entry name" value="STAGE II SPORULATION PROTEIN E"/>
    <property type="match status" value="1"/>
</dbReference>
<evidence type="ECO:0000313" key="5">
    <source>
        <dbReference type="Proteomes" id="UP001595548"/>
    </source>
</evidence>
<dbReference type="InterPro" id="IPR001932">
    <property type="entry name" value="PPM-type_phosphatase-like_dom"/>
</dbReference>
<dbReference type="InterPro" id="IPR011006">
    <property type="entry name" value="CheY-like_superfamily"/>
</dbReference>
<evidence type="ECO:0000256" key="1">
    <source>
        <dbReference type="ARBA" id="ARBA00022801"/>
    </source>
</evidence>
<feature type="domain" description="Response regulatory" evidence="3">
    <location>
        <begin position="11"/>
        <end position="127"/>
    </location>
</feature>
<dbReference type="Pfam" id="PF13581">
    <property type="entry name" value="HATPase_c_2"/>
    <property type="match status" value="1"/>
</dbReference>
<dbReference type="Gene3D" id="3.40.50.2300">
    <property type="match status" value="1"/>
</dbReference>
<organism evidence="4 5">
    <name type="scientific">Gilvimarinus japonicus</name>
    <dbReference type="NCBI Taxonomy" id="1796469"/>
    <lineage>
        <taxon>Bacteria</taxon>
        <taxon>Pseudomonadati</taxon>
        <taxon>Pseudomonadota</taxon>
        <taxon>Gammaproteobacteria</taxon>
        <taxon>Cellvibrionales</taxon>
        <taxon>Cellvibrionaceae</taxon>
        <taxon>Gilvimarinus</taxon>
    </lineage>
</organism>
<name>A0ABV7HMY9_9GAMM</name>
<proteinExistence type="predicted"/>
<evidence type="ECO:0000256" key="2">
    <source>
        <dbReference type="PROSITE-ProRule" id="PRU00169"/>
    </source>
</evidence>
<accession>A0ABV7HMY9</accession>
<comment type="caution">
    <text evidence="4">The sequence shown here is derived from an EMBL/GenBank/DDBJ whole genome shotgun (WGS) entry which is preliminary data.</text>
</comment>
<dbReference type="InterPro" id="IPR036457">
    <property type="entry name" value="PPM-type-like_dom_sf"/>
</dbReference>
<dbReference type="Gene3D" id="3.60.40.10">
    <property type="entry name" value="PPM-type phosphatase domain"/>
    <property type="match status" value="1"/>
</dbReference>
<dbReference type="InterPro" id="IPR003594">
    <property type="entry name" value="HATPase_dom"/>
</dbReference>
<dbReference type="Proteomes" id="UP001595548">
    <property type="component" value="Unassembled WGS sequence"/>
</dbReference>
<dbReference type="SMART" id="SM00331">
    <property type="entry name" value="PP2C_SIG"/>
    <property type="match status" value="1"/>
</dbReference>
<dbReference type="PANTHER" id="PTHR43156">
    <property type="entry name" value="STAGE II SPORULATION PROTEIN E-RELATED"/>
    <property type="match status" value="1"/>
</dbReference>
<feature type="modified residue" description="4-aspartylphosphate" evidence="2">
    <location>
        <position position="60"/>
    </location>
</feature>
<dbReference type="PROSITE" id="PS50110">
    <property type="entry name" value="RESPONSE_REGULATORY"/>
    <property type="match status" value="1"/>
</dbReference>
<keyword evidence="5" id="KW-1185">Reference proteome</keyword>
<dbReference type="InterPro" id="IPR036890">
    <property type="entry name" value="HATPase_C_sf"/>
</dbReference>
<dbReference type="SMART" id="SM00448">
    <property type="entry name" value="REC"/>
    <property type="match status" value="1"/>
</dbReference>
<keyword evidence="2" id="KW-0597">Phosphoprotein</keyword>